<dbReference type="SUPFAM" id="SSF56024">
    <property type="entry name" value="Phospholipase D/nuclease"/>
    <property type="match status" value="2"/>
</dbReference>
<dbReference type="OrthoDB" id="14911at2759"/>
<accession>A0A2K1KCD5</accession>
<dbReference type="OMA" id="WSINATI"/>
<reference evidence="12 14" key="2">
    <citation type="journal article" date="2018" name="Plant J.">
        <title>The Physcomitrella patens chromosome-scale assembly reveals moss genome structure and evolution.</title>
        <authorList>
            <person name="Lang D."/>
            <person name="Ullrich K.K."/>
            <person name="Murat F."/>
            <person name="Fuchs J."/>
            <person name="Jenkins J."/>
            <person name="Haas F.B."/>
            <person name="Piednoel M."/>
            <person name="Gundlach H."/>
            <person name="Van Bel M."/>
            <person name="Meyberg R."/>
            <person name="Vives C."/>
            <person name="Morata J."/>
            <person name="Symeonidi A."/>
            <person name="Hiss M."/>
            <person name="Muchero W."/>
            <person name="Kamisugi Y."/>
            <person name="Saleh O."/>
            <person name="Blanc G."/>
            <person name="Decker E.L."/>
            <person name="van Gessel N."/>
            <person name="Grimwood J."/>
            <person name="Hayes R.D."/>
            <person name="Graham S.W."/>
            <person name="Gunter L.E."/>
            <person name="McDaniel S.F."/>
            <person name="Hoernstein S.N.W."/>
            <person name="Larsson A."/>
            <person name="Li F.W."/>
            <person name="Perroud P.F."/>
            <person name="Phillips J."/>
            <person name="Ranjan P."/>
            <person name="Rokshar D.S."/>
            <person name="Rothfels C.J."/>
            <person name="Schneider L."/>
            <person name="Shu S."/>
            <person name="Stevenson D.W."/>
            <person name="Thummler F."/>
            <person name="Tillich M."/>
            <person name="Villarreal Aguilar J.C."/>
            <person name="Widiez T."/>
            <person name="Wong G.K."/>
            <person name="Wymore A."/>
            <person name="Zhang Y."/>
            <person name="Zimmer A.D."/>
            <person name="Quatrano R.S."/>
            <person name="Mayer K.F.X."/>
            <person name="Goodstein D."/>
            <person name="Casacuberta J.M."/>
            <person name="Vandepoele K."/>
            <person name="Reski R."/>
            <person name="Cuming A.C."/>
            <person name="Tuskan G.A."/>
            <person name="Maumus F."/>
            <person name="Salse J."/>
            <person name="Schmutz J."/>
            <person name="Rensing S.A."/>
        </authorList>
    </citation>
    <scope>NUCLEOTIDE SEQUENCE [LARGE SCALE GENOMIC DNA]</scope>
    <source>
        <strain evidence="13 14">cv. Gransden 2004</strain>
    </source>
</reference>
<dbReference type="STRING" id="3218.A0A2K1KCD5"/>
<dbReference type="AlphaFoldDB" id="A0A2K1KCD5"/>
<dbReference type="GO" id="GO:0004630">
    <property type="term" value="F:phospholipase D activity"/>
    <property type="evidence" value="ECO:0000318"/>
    <property type="project" value="GO_Central"/>
</dbReference>
<evidence type="ECO:0000256" key="3">
    <source>
        <dbReference type="ARBA" id="ARBA00022723"/>
    </source>
</evidence>
<keyword evidence="4" id="KW-0677">Repeat</keyword>
<keyword evidence="10" id="KW-0812">Transmembrane</keyword>
<keyword evidence="8" id="KW-0443">Lipid metabolism</keyword>
<name>A0A2K1KCD5_PHYPA</name>
<comment type="cofactor">
    <cofactor evidence="9">
        <name>Ca(2+)</name>
        <dbReference type="ChEBI" id="CHEBI:29108"/>
    </cofactor>
</comment>
<dbReference type="Pfam" id="PF12357">
    <property type="entry name" value="PLD_C"/>
    <property type="match status" value="1"/>
</dbReference>
<keyword evidence="7 9" id="KW-0442">Lipid degradation</keyword>
<comment type="catalytic activity">
    <reaction evidence="1 9">
        <text>a 1,2-diacyl-sn-glycero-3-phosphocholine + H2O = a 1,2-diacyl-sn-glycero-3-phosphate + choline + H(+)</text>
        <dbReference type="Rhea" id="RHEA:14445"/>
        <dbReference type="ChEBI" id="CHEBI:15354"/>
        <dbReference type="ChEBI" id="CHEBI:15377"/>
        <dbReference type="ChEBI" id="CHEBI:15378"/>
        <dbReference type="ChEBI" id="CHEBI:57643"/>
        <dbReference type="ChEBI" id="CHEBI:58608"/>
        <dbReference type="EC" id="3.1.4.4"/>
    </reaction>
</comment>
<dbReference type="Pfam" id="PF00614">
    <property type="entry name" value="PLDc"/>
    <property type="match status" value="1"/>
</dbReference>
<dbReference type="EnsemblPlants" id="Pp3c7_20610V3.3">
    <property type="protein sequence ID" value="Pp3c7_20610V3.3"/>
    <property type="gene ID" value="Pp3c7_20610"/>
</dbReference>
<evidence type="ECO:0000256" key="1">
    <source>
        <dbReference type="ARBA" id="ARBA00000798"/>
    </source>
</evidence>
<evidence type="ECO:0000313" key="14">
    <source>
        <dbReference type="Proteomes" id="UP000006727"/>
    </source>
</evidence>
<dbReference type="PIRSF" id="PIRSF036470">
    <property type="entry name" value="PLD_plant"/>
    <property type="match status" value="1"/>
</dbReference>
<evidence type="ECO:0000313" key="12">
    <source>
        <dbReference type="EMBL" id="PNR51438.1"/>
    </source>
</evidence>
<gene>
    <name evidence="13" type="primary">LOC112284812</name>
    <name evidence="12" type="ORF">PHYPA_010625</name>
</gene>
<dbReference type="InterPro" id="IPR024632">
    <property type="entry name" value="PLipase_D_C"/>
</dbReference>
<dbReference type="Gramene" id="Pp3c7_20610V3.3">
    <property type="protein sequence ID" value="Pp3c7_20610V3.3"/>
    <property type="gene ID" value="Pp3c7_20610"/>
</dbReference>
<comment type="similarity">
    <text evidence="9">Belongs to the phospholipase D family. C2-PLD subfamily.</text>
</comment>
<keyword evidence="14" id="KW-1185">Reference proteome</keyword>
<dbReference type="InterPro" id="IPR015679">
    <property type="entry name" value="PLipase_D_fam"/>
</dbReference>
<dbReference type="InterPro" id="IPR001736">
    <property type="entry name" value="PLipase_D/transphosphatidylase"/>
</dbReference>
<evidence type="ECO:0000256" key="6">
    <source>
        <dbReference type="ARBA" id="ARBA00022837"/>
    </source>
</evidence>
<dbReference type="SMR" id="A0A2K1KCD5"/>
<dbReference type="KEGG" id="ppp:112284812"/>
<dbReference type="InterPro" id="IPR035892">
    <property type="entry name" value="C2_domain_sf"/>
</dbReference>
<dbReference type="SUPFAM" id="SSF49562">
    <property type="entry name" value="C2 domain (Calcium/lipid-binding domain, CaLB)"/>
    <property type="match status" value="1"/>
</dbReference>
<dbReference type="Proteomes" id="UP000006727">
    <property type="component" value="Chromosome 7"/>
</dbReference>
<dbReference type="CDD" id="cd09142">
    <property type="entry name" value="PLDc_pPLD_like_2"/>
    <property type="match status" value="1"/>
</dbReference>
<dbReference type="PROSITE" id="PS50035">
    <property type="entry name" value="PLD"/>
    <property type="match status" value="1"/>
</dbReference>
<evidence type="ECO:0000256" key="8">
    <source>
        <dbReference type="ARBA" id="ARBA00023098"/>
    </source>
</evidence>
<dbReference type="EMBL" id="ABEU02000007">
    <property type="protein sequence ID" value="PNR51438.1"/>
    <property type="molecule type" value="Genomic_DNA"/>
</dbReference>
<evidence type="ECO:0000256" key="7">
    <source>
        <dbReference type="ARBA" id="ARBA00022963"/>
    </source>
</evidence>
<keyword evidence="5 9" id="KW-0378">Hydrolase</keyword>
<dbReference type="EnsemblPlants" id="Pp3c7_20610V3.1">
    <property type="protein sequence ID" value="Pp3c7_20610V3.1"/>
    <property type="gene ID" value="Pp3c7_20610"/>
</dbReference>
<dbReference type="PaxDb" id="3218-PP1S2_353V6.1"/>
<dbReference type="SMART" id="SM00155">
    <property type="entry name" value="PLDc"/>
    <property type="match status" value="2"/>
</dbReference>
<reference evidence="12 14" key="1">
    <citation type="journal article" date="2008" name="Science">
        <title>The Physcomitrella genome reveals evolutionary insights into the conquest of land by plants.</title>
        <authorList>
            <person name="Rensing S."/>
            <person name="Lang D."/>
            <person name="Zimmer A."/>
            <person name="Terry A."/>
            <person name="Salamov A."/>
            <person name="Shapiro H."/>
            <person name="Nishiyama T."/>
            <person name="Perroud P.-F."/>
            <person name="Lindquist E."/>
            <person name="Kamisugi Y."/>
            <person name="Tanahashi T."/>
            <person name="Sakakibara K."/>
            <person name="Fujita T."/>
            <person name="Oishi K."/>
            <person name="Shin-I T."/>
            <person name="Kuroki Y."/>
            <person name="Toyoda A."/>
            <person name="Suzuki Y."/>
            <person name="Hashimoto A."/>
            <person name="Yamaguchi K."/>
            <person name="Sugano A."/>
            <person name="Kohara Y."/>
            <person name="Fujiyama A."/>
            <person name="Anterola A."/>
            <person name="Aoki S."/>
            <person name="Ashton N."/>
            <person name="Barbazuk W.B."/>
            <person name="Barker E."/>
            <person name="Bennetzen J."/>
            <person name="Bezanilla M."/>
            <person name="Blankenship R."/>
            <person name="Cho S.H."/>
            <person name="Dutcher S."/>
            <person name="Estelle M."/>
            <person name="Fawcett J.A."/>
            <person name="Gundlach H."/>
            <person name="Hanada K."/>
            <person name="Heyl A."/>
            <person name="Hicks K.A."/>
            <person name="Hugh J."/>
            <person name="Lohr M."/>
            <person name="Mayer K."/>
            <person name="Melkozernov A."/>
            <person name="Murata T."/>
            <person name="Nelson D."/>
            <person name="Pils B."/>
            <person name="Prigge M."/>
            <person name="Reiss B."/>
            <person name="Renner T."/>
            <person name="Rombauts S."/>
            <person name="Rushton P."/>
            <person name="Sanderfoot A."/>
            <person name="Schween G."/>
            <person name="Shiu S.-H."/>
            <person name="Stueber K."/>
            <person name="Theodoulou F.L."/>
            <person name="Tu H."/>
            <person name="Van de Peer Y."/>
            <person name="Verrier P.J."/>
            <person name="Waters E."/>
            <person name="Wood A."/>
            <person name="Yang L."/>
            <person name="Cove D."/>
            <person name="Cuming A."/>
            <person name="Hasebe M."/>
            <person name="Lucas S."/>
            <person name="Mishler D.B."/>
            <person name="Reski R."/>
            <person name="Grigoriev I."/>
            <person name="Quatrano R.S."/>
            <person name="Boore J.L."/>
        </authorList>
    </citation>
    <scope>NUCLEOTIDE SEQUENCE [LARGE SCALE GENOMIC DNA]</scope>
    <source>
        <strain evidence="13 14">cv. Gransden 2004</strain>
    </source>
</reference>
<reference evidence="13" key="3">
    <citation type="submission" date="2020-12" db="UniProtKB">
        <authorList>
            <consortium name="EnsemblPlants"/>
        </authorList>
    </citation>
    <scope>IDENTIFICATION</scope>
</reference>
<feature type="transmembrane region" description="Helical" evidence="10">
    <location>
        <begin position="101"/>
        <end position="123"/>
    </location>
</feature>
<evidence type="ECO:0000256" key="2">
    <source>
        <dbReference type="ARBA" id="ARBA00012027"/>
    </source>
</evidence>
<protein>
    <recommendedName>
        <fullName evidence="2 9">Phospholipase D</fullName>
        <ecNumber evidence="2 9">3.1.4.4</ecNumber>
    </recommendedName>
</protein>
<evidence type="ECO:0000256" key="4">
    <source>
        <dbReference type="ARBA" id="ARBA00022737"/>
    </source>
</evidence>
<dbReference type="EC" id="3.1.4.4" evidence="2 9"/>
<evidence type="ECO:0000256" key="9">
    <source>
        <dbReference type="PIRNR" id="PIRNR036470"/>
    </source>
</evidence>
<dbReference type="CDD" id="cd09139">
    <property type="entry name" value="PLDc_pPLD_like_1"/>
    <property type="match status" value="1"/>
</dbReference>
<feature type="domain" description="PLD phosphodiesterase" evidence="11">
    <location>
        <begin position="669"/>
        <end position="696"/>
    </location>
</feature>
<dbReference type="RefSeq" id="XP_024380839.1">
    <property type="nucleotide sequence ID" value="XM_024525071.2"/>
</dbReference>
<organism evidence="12">
    <name type="scientific">Physcomitrium patens</name>
    <name type="common">Spreading-leaved earth moss</name>
    <name type="synonym">Physcomitrella patens</name>
    <dbReference type="NCBI Taxonomy" id="3218"/>
    <lineage>
        <taxon>Eukaryota</taxon>
        <taxon>Viridiplantae</taxon>
        <taxon>Streptophyta</taxon>
        <taxon>Embryophyta</taxon>
        <taxon>Bryophyta</taxon>
        <taxon>Bryophytina</taxon>
        <taxon>Bryopsida</taxon>
        <taxon>Funariidae</taxon>
        <taxon>Funariales</taxon>
        <taxon>Funariaceae</taxon>
        <taxon>Physcomitrium</taxon>
    </lineage>
</organism>
<dbReference type="PANTHER" id="PTHR18896">
    <property type="entry name" value="PHOSPHOLIPASE D"/>
    <property type="match status" value="1"/>
</dbReference>
<evidence type="ECO:0000313" key="13">
    <source>
        <dbReference type="EnsemblPlants" id="Pp3c7_20610V3.1"/>
    </source>
</evidence>
<proteinExistence type="inferred from homology"/>
<keyword evidence="3" id="KW-0479">Metal-binding</keyword>
<dbReference type="GO" id="GO:0046470">
    <property type="term" value="P:phosphatidylcholine metabolic process"/>
    <property type="evidence" value="ECO:0007669"/>
    <property type="project" value="InterPro"/>
</dbReference>
<keyword evidence="10" id="KW-0472">Membrane</keyword>
<evidence type="ECO:0000256" key="10">
    <source>
        <dbReference type="SAM" id="Phobius"/>
    </source>
</evidence>
<dbReference type="Gramene" id="Pp3c7_20610V3.1">
    <property type="protein sequence ID" value="Pp3c7_20610V3.1"/>
    <property type="gene ID" value="Pp3c7_20610"/>
</dbReference>
<dbReference type="GO" id="GO:0005509">
    <property type="term" value="F:calcium ion binding"/>
    <property type="evidence" value="ECO:0007669"/>
    <property type="project" value="InterPro"/>
</dbReference>
<dbReference type="PANTHER" id="PTHR18896:SF190">
    <property type="entry name" value="PHOSPHOLIPASE D"/>
    <property type="match status" value="1"/>
</dbReference>
<comment type="function">
    <text evidence="9">Hydrolyzes glycerol-phospholipids at the terminal phosphodiesteric bond.</text>
</comment>
<sequence>MGNSYGKTVQKCCACVSLEEKRKHLPGPPGIPPAESPTETLLHGILEITLNEVVASGFLKLFRKVDDLWGGVIAIVELPPVRVARTRAVKRLKRVKFEESFRVFCAHLVASINVFVYSGAVYMGTAKIPVTEELLKGKTIDGWFELAGDHEGTAKFHITLRFIQAVNDKYYNVGVAGGAFEGVTHTLFPMRKGCKVIPYQNAHIDETFSPKIKLDNGQFYTPEKGWEAVYHAMNEAKKFIYVAGWSINATIALIRDKEGKPLPGNLGETFGELLVRKANEGVTVLMLIWDDKSNNNHLLTGVMNSHDEDTFLYFRHTKVHCLLCPRKPQAKEFKLITGFIFTHHQKVVCMDAPALPSPHLAPRRVLAFQGGIDLCDGRYCYPAHPLFQHLDTLFKHDFHQGSIVGAALVHGGPREPWHDCYSRLEGEIAWDVHENFRQRWLKQAGKMREHLLVSIENREIFCPPTPVTSEDDCDTWNVQLFRSLDETSGVDFPQTQTEIFKAGLVRQAAGNVTERSIQDAYIQAIRRAKRFLYIENQYFLGSSHMWEPAVRDESCAQLIPLEIALKIASKIRAGEDFSVYVVNPLWPDGAPTSLSGQDIMLWHRKTLEMMYRIINKALQDINRAHEDMTRYLSFYCLGNREAVKPNEYIPPHPPKEGTDYYKSQQNRRFMIYCHAKIMVVDDEYLIIGSANINQRSMDGGRDTEMAMGAFQPHHTMSGAADGVPRGVVHGFRVSTWFEHLGYQEEVFQKPWTRECMQRVNELASRYWEEYSRPAPIVDMQGHLMRYPYVVGEDGSINAIPGQELFPDSEGPVLGAHQPTYPKILTV</sequence>
<dbReference type="GeneID" id="112284812"/>
<evidence type="ECO:0000259" key="11">
    <source>
        <dbReference type="PROSITE" id="PS50035"/>
    </source>
</evidence>
<dbReference type="InterPro" id="IPR011402">
    <property type="entry name" value="PLipase_D_pln"/>
</dbReference>
<dbReference type="GO" id="GO:0005886">
    <property type="term" value="C:plasma membrane"/>
    <property type="evidence" value="ECO:0000318"/>
    <property type="project" value="GO_Central"/>
</dbReference>
<dbReference type="GO" id="GO:0009395">
    <property type="term" value="P:phospholipid catabolic process"/>
    <property type="evidence" value="ECO:0000318"/>
    <property type="project" value="GO_Central"/>
</dbReference>
<keyword evidence="6 9" id="KW-0106">Calcium</keyword>
<keyword evidence="10" id="KW-1133">Transmembrane helix</keyword>
<dbReference type="Gene3D" id="3.30.870.10">
    <property type="entry name" value="Endonuclease Chain A"/>
    <property type="match status" value="2"/>
</dbReference>
<evidence type="ECO:0000256" key="5">
    <source>
        <dbReference type="ARBA" id="ARBA00022801"/>
    </source>
</evidence>